<keyword evidence="1" id="KW-0812">Transmembrane</keyword>
<proteinExistence type="predicted"/>
<gene>
    <name evidence="2" type="ORF">SCD_n00477</name>
</gene>
<organism evidence="2 3">
    <name type="scientific">Sulfuricella denitrificans (strain DSM 22764 / NBRC 105220 / skB26)</name>
    <dbReference type="NCBI Taxonomy" id="1163617"/>
    <lineage>
        <taxon>Bacteria</taxon>
        <taxon>Pseudomonadati</taxon>
        <taxon>Pseudomonadota</taxon>
        <taxon>Betaproteobacteria</taxon>
        <taxon>Nitrosomonadales</taxon>
        <taxon>Sulfuricellaceae</taxon>
        <taxon>Sulfuricella</taxon>
    </lineage>
</organism>
<dbReference type="RefSeq" id="WP_009206729.1">
    <property type="nucleotide sequence ID" value="NC_022357.1"/>
</dbReference>
<feature type="transmembrane region" description="Helical" evidence="1">
    <location>
        <begin position="53"/>
        <end position="78"/>
    </location>
</feature>
<keyword evidence="3" id="KW-1185">Reference proteome</keyword>
<evidence type="ECO:0000313" key="2">
    <source>
        <dbReference type="EMBL" id="BAN34325.1"/>
    </source>
</evidence>
<dbReference type="HOGENOM" id="CLU_2144573_0_0_4"/>
<reference evidence="2 3" key="1">
    <citation type="journal article" date="2012" name="Appl. Environ. Microbiol.">
        <title>Draft genome sequence of a psychrotolerant sulfur-oxidizing bacterium, Sulfuricella denitrificans skB26, and proteomic insights into cold adaptation.</title>
        <authorList>
            <person name="Watanabe T."/>
            <person name="Kojima H."/>
            <person name="Fukui M."/>
        </authorList>
    </citation>
    <scope>NUCLEOTIDE SEQUENCE [LARGE SCALE GENOMIC DNA]</scope>
    <source>
        <strain evidence="3">skB26</strain>
    </source>
</reference>
<keyword evidence="1" id="KW-1133">Transmembrane helix</keyword>
<dbReference type="OrthoDB" id="8565301at2"/>
<evidence type="ECO:0008006" key="4">
    <source>
        <dbReference type="Google" id="ProtNLM"/>
    </source>
</evidence>
<sequence>MEVWFMWLARLMFLGIFLMAGGMLFRVWAIAVRKDDRYVADWRGRKIGDGRTWATTVLAVNVFCGVGLLGVGVSVLLLGLELTTWMGLAAFVLWTYYFLLQLASQRAKRLSP</sequence>
<dbReference type="STRING" id="1163617.SCD_n00477"/>
<evidence type="ECO:0000256" key="1">
    <source>
        <dbReference type="SAM" id="Phobius"/>
    </source>
</evidence>
<dbReference type="EMBL" id="AP013066">
    <property type="protein sequence ID" value="BAN34325.1"/>
    <property type="molecule type" value="Genomic_DNA"/>
</dbReference>
<dbReference type="Proteomes" id="UP000015559">
    <property type="component" value="Chromosome"/>
</dbReference>
<feature type="transmembrane region" description="Helical" evidence="1">
    <location>
        <begin position="84"/>
        <end position="103"/>
    </location>
</feature>
<dbReference type="KEGG" id="sdr:SCD_n00477"/>
<dbReference type="eggNOG" id="ENOG5033K0R">
    <property type="taxonomic scope" value="Bacteria"/>
</dbReference>
<feature type="transmembrane region" description="Helical" evidence="1">
    <location>
        <begin position="12"/>
        <end position="32"/>
    </location>
</feature>
<keyword evidence="1" id="KW-0472">Membrane</keyword>
<evidence type="ECO:0000313" key="3">
    <source>
        <dbReference type="Proteomes" id="UP000015559"/>
    </source>
</evidence>
<accession>S6A9L6</accession>
<protein>
    <recommendedName>
        <fullName evidence="4">Transmembrane protein</fullName>
    </recommendedName>
</protein>
<name>S6A9L6_SULDS</name>
<dbReference type="AlphaFoldDB" id="S6A9L6"/>